<sequence>MPSILCFGDSNTWGANPNDGSRYSRRQRWPTILADKLGPAYEVIEAGQPGRTTVHEDPYEGDRNGMRHLRPILESHIPDLVLVLLGTNDLKAFLNQSAYDIARGAARIVQEIQSYQHASKSSPAEVILLTPPAIHEIDGFSDMFKGGALKSQQLAHYYQQQAQELGCRYLDLGQIVASCPKEGIHWQATEHIKLADVLQPIIMDLFESNAHFKLNR</sequence>
<evidence type="ECO:0000313" key="2">
    <source>
        <dbReference type="EMBL" id="RKF19790.1"/>
    </source>
</evidence>
<organism evidence="2 3">
    <name type="scientific">Alginatibacterium sediminis</name>
    <dbReference type="NCBI Taxonomy" id="2164068"/>
    <lineage>
        <taxon>Bacteria</taxon>
        <taxon>Pseudomonadati</taxon>
        <taxon>Pseudomonadota</taxon>
        <taxon>Gammaproteobacteria</taxon>
        <taxon>Alteromonadales</taxon>
        <taxon>Alteromonadaceae</taxon>
        <taxon>Alginatibacterium</taxon>
    </lineage>
</organism>
<dbReference type="InterPro" id="IPR036514">
    <property type="entry name" value="SGNH_hydro_sf"/>
</dbReference>
<dbReference type="InterPro" id="IPR013830">
    <property type="entry name" value="SGNH_hydro"/>
</dbReference>
<feature type="domain" description="SGNH hydrolase-type esterase" evidence="1">
    <location>
        <begin position="6"/>
        <end position="177"/>
    </location>
</feature>
<evidence type="ECO:0000259" key="1">
    <source>
        <dbReference type="Pfam" id="PF13472"/>
    </source>
</evidence>
<proteinExistence type="predicted"/>
<dbReference type="Proteomes" id="UP000286482">
    <property type="component" value="Unassembled WGS sequence"/>
</dbReference>
<dbReference type="OrthoDB" id="164654at2"/>
<gene>
    <name evidence="2" type="ORF">DBZ36_04850</name>
</gene>
<accession>A0A420EGK0</accession>
<dbReference type="PANTHER" id="PTHR30383">
    <property type="entry name" value="THIOESTERASE 1/PROTEASE 1/LYSOPHOSPHOLIPASE L1"/>
    <property type="match status" value="1"/>
</dbReference>
<dbReference type="GO" id="GO:0016788">
    <property type="term" value="F:hydrolase activity, acting on ester bonds"/>
    <property type="evidence" value="ECO:0007669"/>
    <property type="project" value="UniProtKB-ARBA"/>
</dbReference>
<keyword evidence="3" id="KW-1185">Reference proteome</keyword>
<name>A0A420EGK0_9ALTE</name>
<dbReference type="Gene3D" id="3.40.50.1110">
    <property type="entry name" value="SGNH hydrolase"/>
    <property type="match status" value="1"/>
</dbReference>
<dbReference type="Pfam" id="PF13472">
    <property type="entry name" value="Lipase_GDSL_2"/>
    <property type="match status" value="1"/>
</dbReference>
<dbReference type="EMBL" id="RAQO01000004">
    <property type="protein sequence ID" value="RKF19790.1"/>
    <property type="molecule type" value="Genomic_DNA"/>
</dbReference>
<comment type="caution">
    <text evidence="2">The sequence shown here is derived from an EMBL/GenBank/DDBJ whole genome shotgun (WGS) entry which is preliminary data.</text>
</comment>
<reference evidence="2 3" key="1">
    <citation type="submission" date="2018-09" db="EMBL/GenBank/DDBJ databases">
        <authorList>
            <person name="Wang Z."/>
        </authorList>
    </citation>
    <scope>NUCLEOTIDE SEQUENCE [LARGE SCALE GENOMIC DNA]</scope>
    <source>
        <strain evidence="2 3">ALS 81</strain>
    </source>
</reference>
<dbReference type="PANTHER" id="PTHR30383:SF29">
    <property type="entry name" value="SGNH HYDROLASE-TYPE ESTERASE DOMAIN-CONTAINING PROTEIN"/>
    <property type="match status" value="1"/>
</dbReference>
<dbReference type="RefSeq" id="WP_120353795.1">
    <property type="nucleotide sequence ID" value="NZ_RAQO01000004.1"/>
</dbReference>
<dbReference type="InterPro" id="IPR051532">
    <property type="entry name" value="Ester_Hydrolysis_Enzymes"/>
</dbReference>
<dbReference type="AlphaFoldDB" id="A0A420EGK0"/>
<evidence type="ECO:0000313" key="3">
    <source>
        <dbReference type="Proteomes" id="UP000286482"/>
    </source>
</evidence>
<dbReference type="CDD" id="cd01839">
    <property type="entry name" value="SGNH_arylesterase_like"/>
    <property type="match status" value="1"/>
</dbReference>
<protein>
    <submittedName>
        <fullName evidence="2">G-D-S-L family lipolytic protein</fullName>
    </submittedName>
</protein>
<dbReference type="SUPFAM" id="SSF52266">
    <property type="entry name" value="SGNH hydrolase"/>
    <property type="match status" value="1"/>
</dbReference>